<proteinExistence type="predicted"/>
<accession>W7XC32</accession>
<reference evidence="2" key="1">
    <citation type="journal article" date="2006" name="PLoS Biol.">
        <title>Macronuclear genome sequence of the ciliate Tetrahymena thermophila, a model eukaryote.</title>
        <authorList>
            <person name="Eisen J.A."/>
            <person name="Coyne R.S."/>
            <person name="Wu M."/>
            <person name="Wu D."/>
            <person name="Thiagarajan M."/>
            <person name="Wortman J.R."/>
            <person name="Badger J.H."/>
            <person name="Ren Q."/>
            <person name="Amedeo P."/>
            <person name="Jones K.M."/>
            <person name="Tallon L.J."/>
            <person name="Delcher A.L."/>
            <person name="Salzberg S.L."/>
            <person name="Silva J.C."/>
            <person name="Haas B.J."/>
            <person name="Majoros W.H."/>
            <person name="Farzad M."/>
            <person name="Carlton J.M."/>
            <person name="Smith R.K. Jr."/>
            <person name="Garg J."/>
            <person name="Pearlman R.E."/>
            <person name="Karrer K.M."/>
            <person name="Sun L."/>
            <person name="Manning G."/>
            <person name="Elde N.C."/>
            <person name="Turkewitz A.P."/>
            <person name="Asai D.J."/>
            <person name="Wilkes D.E."/>
            <person name="Wang Y."/>
            <person name="Cai H."/>
            <person name="Collins K."/>
            <person name="Stewart B.A."/>
            <person name="Lee S.R."/>
            <person name="Wilamowska K."/>
            <person name="Weinberg Z."/>
            <person name="Ruzzo W.L."/>
            <person name="Wloga D."/>
            <person name="Gaertig J."/>
            <person name="Frankel J."/>
            <person name="Tsao C.-C."/>
            <person name="Gorovsky M.A."/>
            <person name="Keeling P.J."/>
            <person name="Waller R.F."/>
            <person name="Patron N.J."/>
            <person name="Cherry J.M."/>
            <person name="Stover N.A."/>
            <person name="Krieger C.J."/>
            <person name="del Toro C."/>
            <person name="Ryder H.F."/>
            <person name="Williamson S.C."/>
            <person name="Barbeau R.A."/>
            <person name="Hamilton E.P."/>
            <person name="Orias E."/>
        </authorList>
    </citation>
    <scope>NUCLEOTIDE SEQUENCE [LARGE SCALE GENOMIC DNA]</scope>
    <source>
        <strain evidence="2">SB210</strain>
    </source>
</reference>
<evidence type="ECO:0000313" key="2">
    <source>
        <dbReference type="Proteomes" id="UP000009168"/>
    </source>
</evidence>
<dbReference type="Proteomes" id="UP000009168">
    <property type="component" value="Unassembled WGS sequence"/>
</dbReference>
<keyword evidence="2" id="KW-1185">Reference proteome</keyword>
<dbReference type="GeneID" id="24438481"/>
<organism evidence="1 2">
    <name type="scientific">Tetrahymena thermophila (strain SB210)</name>
    <dbReference type="NCBI Taxonomy" id="312017"/>
    <lineage>
        <taxon>Eukaryota</taxon>
        <taxon>Sar</taxon>
        <taxon>Alveolata</taxon>
        <taxon>Ciliophora</taxon>
        <taxon>Intramacronucleata</taxon>
        <taxon>Oligohymenophorea</taxon>
        <taxon>Hymenostomatida</taxon>
        <taxon>Tetrahymenina</taxon>
        <taxon>Tetrahymenidae</taxon>
        <taxon>Tetrahymena</taxon>
    </lineage>
</organism>
<dbReference type="KEGG" id="tet:TTHERM_000334631"/>
<dbReference type="RefSeq" id="XP_012653422.1">
    <property type="nucleotide sequence ID" value="XM_012797968.1"/>
</dbReference>
<evidence type="ECO:0000313" key="1">
    <source>
        <dbReference type="EMBL" id="EWS74023.1"/>
    </source>
</evidence>
<gene>
    <name evidence="1" type="ORF">TTHERM_000334631</name>
</gene>
<name>W7XC32_TETTS</name>
<sequence length="154" mass="18300">MLATMQEYGCSQNSVVQKKPRDIRQYATKRNPEKIWRMKVIMFCLLQYSKNIQLQRQLFNSDGSKAMYPDTPNIKYYIKFVKLVEHKLNCDRVLDGYTQVQIKTSNQQNKDNYIHRLCKTVIPKDILQVFPNTDETILSRSNYQNFCAKYKQIS</sequence>
<dbReference type="AlphaFoldDB" id="W7XC32"/>
<dbReference type="EMBL" id="GG662666">
    <property type="protein sequence ID" value="EWS74023.1"/>
    <property type="molecule type" value="Genomic_DNA"/>
</dbReference>
<dbReference type="InParanoid" id="W7XC32"/>
<protein>
    <submittedName>
        <fullName evidence="1">Uncharacterized protein</fullName>
    </submittedName>
</protein>